<keyword evidence="2" id="KW-1185">Reference proteome</keyword>
<dbReference type="EMBL" id="CP000839">
    <property type="protein sequence ID" value="ABW31851.1"/>
    <property type="molecule type" value="Genomic_DNA"/>
</dbReference>
<dbReference type="HOGENOM" id="CLU_958713_0_0_3"/>
<evidence type="ECO:0000313" key="2">
    <source>
        <dbReference type="Proteomes" id="UP000000268"/>
    </source>
</evidence>
<dbReference type="KEGG" id="amr:AM1_B0126"/>
<reference evidence="1 2" key="1">
    <citation type="journal article" date="2008" name="Proc. Natl. Acad. Sci. U.S.A.">
        <title>Niche adaptation and genome expansion in the chlorophyll d-producing cyanobacterium Acaryochloris marina.</title>
        <authorList>
            <person name="Swingley W.D."/>
            <person name="Chen M."/>
            <person name="Cheung P.C."/>
            <person name="Conrad A.L."/>
            <person name="Dejesa L.C."/>
            <person name="Hao J."/>
            <person name="Honchak B.M."/>
            <person name="Karbach L.E."/>
            <person name="Kurdoglu A."/>
            <person name="Lahiri S."/>
            <person name="Mastrian S.D."/>
            <person name="Miyashita H."/>
            <person name="Page L."/>
            <person name="Ramakrishna P."/>
            <person name="Satoh S."/>
            <person name="Sattley W.M."/>
            <person name="Shimada Y."/>
            <person name="Taylor H.L."/>
            <person name="Tomo T."/>
            <person name="Tsuchiya T."/>
            <person name="Wang Z.T."/>
            <person name="Raymond J."/>
            <person name="Mimuro M."/>
            <person name="Blankenship R.E."/>
            <person name="Touchman J.W."/>
        </authorList>
    </citation>
    <scope>NUCLEOTIDE SEQUENCE [LARGE SCALE GENOMIC DNA]</scope>
    <source>
        <strain evidence="2">MBIC 11017</strain>
        <plasmid evidence="2">Plasmid pREB2</plasmid>
    </source>
</reference>
<dbReference type="Proteomes" id="UP000000268">
    <property type="component" value="Plasmid pREB2"/>
</dbReference>
<dbReference type="AlphaFoldDB" id="A8ZM82"/>
<name>A8ZM82_ACAM1</name>
<dbReference type="InterPro" id="IPR036249">
    <property type="entry name" value="Thioredoxin-like_sf"/>
</dbReference>
<gene>
    <name evidence="1" type="ordered locus">AM1_B0126</name>
</gene>
<evidence type="ECO:0000313" key="1">
    <source>
        <dbReference type="EMBL" id="ABW31851.1"/>
    </source>
</evidence>
<organism evidence="1 2">
    <name type="scientific">Acaryochloris marina (strain MBIC 11017)</name>
    <dbReference type="NCBI Taxonomy" id="329726"/>
    <lineage>
        <taxon>Bacteria</taxon>
        <taxon>Bacillati</taxon>
        <taxon>Cyanobacteriota</taxon>
        <taxon>Cyanophyceae</taxon>
        <taxon>Acaryochloridales</taxon>
        <taxon>Acaryochloridaceae</taxon>
        <taxon>Acaryochloris</taxon>
    </lineage>
</organism>
<dbReference type="Gene3D" id="3.40.30.10">
    <property type="entry name" value="Glutaredoxin"/>
    <property type="match status" value="1"/>
</dbReference>
<dbReference type="RefSeq" id="WP_012167003.1">
    <property type="nucleotide sequence ID" value="NC_009927.1"/>
</dbReference>
<proteinExistence type="predicted"/>
<sequence>MSEFSRQVVPLNYRTVDPLATGGQIEYEDFPCTIEVLGPLLYTLFQECWQQTQIGHVVEGSVLELEFTQAPKTCILYDGYLTVVTAGWHLHLCLEEHQGGPLGKTPPALRRKRQVQRASFYRRFNDRGQARSWGIQFWNGAGEKMMNLFLPNPFVDADENLLPEGTPQLDKLSLYETLRDIYVLGTRPIPYTENPLKRPYLSVCRSSRCYPSQDVQPIIEALQTAVQQSGLEVAVRTSGCLEVCAAGPVVFYSGDRTWYTRVTPEIAHRIVQEHVAQGRPIQAHVYPPIKTQASV</sequence>
<keyword evidence="1" id="KW-0614">Plasmid</keyword>
<geneLocation type="plasmid" evidence="1 2">
    <name>pREB2</name>
</geneLocation>
<dbReference type="Pfam" id="PF24724">
    <property type="entry name" value="DUF7676"/>
    <property type="match status" value="1"/>
</dbReference>
<dbReference type="OrthoDB" id="9800692at2"/>
<dbReference type="CDD" id="cd02980">
    <property type="entry name" value="TRX_Fd_family"/>
    <property type="match status" value="1"/>
</dbReference>
<accession>A8ZM82</accession>
<dbReference type="InterPro" id="IPR056093">
    <property type="entry name" value="DUF7676"/>
</dbReference>
<protein>
    <submittedName>
        <fullName evidence="1">Iron-sulfur cluster-binding protein, putative</fullName>
    </submittedName>
</protein>
<dbReference type="SUPFAM" id="SSF52833">
    <property type="entry name" value="Thioredoxin-like"/>
    <property type="match status" value="1"/>
</dbReference>